<keyword evidence="2" id="KW-1185">Reference proteome</keyword>
<protein>
    <submittedName>
        <fullName evidence="1">Uncharacterized protein</fullName>
    </submittedName>
</protein>
<dbReference type="AlphaFoldDB" id="A0A540N111"/>
<sequence>MYASLMVKMAPTQTAFGGAASTSMKVYGAPKGGNTDAAASGMKVEKEYSWPWNQYSY</sequence>
<name>A0A540N111_MALBA</name>
<evidence type="ECO:0000313" key="2">
    <source>
        <dbReference type="Proteomes" id="UP000315295"/>
    </source>
</evidence>
<dbReference type="STRING" id="106549.A0A540N111"/>
<comment type="caution">
    <text evidence="1">The sequence shown here is derived from an EMBL/GenBank/DDBJ whole genome shotgun (WGS) entry which is preliminary data.</text>
</comment>
<gene>
    <name evidence="1" type="ORF">C1H46_009589</name>
</gene>
<evidence type="ECO:0000313" key="1">
    <source>
        <dbReference type="EMBL" id="TQE04736.1"/>
    </source>
</evidence>
<organism evidence="1 2">
    <name type="scientific">Malus baccata</name>
    <name type="common">Siberian crab apple</name>
    <name type="synonym">Pyrus baccata</name>
    <dbReference type="NCBI Taxonomy" id="106549"/>
    <lineage>
        <taxon>Eukaryota</taxon>
        <taxon>Viridiplantae</taxon>
        <taxon>Streptophyta</taxon>
        <taxon>Embryophyta</taxon>
        <taxon>Tracheophyta</taxon>
        <taxon>Spermatophyta</taxon>
        <taxon>Magnoliopsida</taxon>
        <taxon>eudicotyledons</taxon>
        <taxon>Gunneridae</taxon>
        <taxon>Pentapetalae</taxon>
        <taxon>rosids</taxon>
        <taxon>fabids</taxon>
        <taxon>Rosales</taxon>
        <taxon>Rosaceae</taxon>
        <taxon>Amygdaloideae</taxon>
        <taxon>Maleae</taxon>
        <taxon>Malus</taxon>
    </lineage>
</organism>
<dbReference type="EMBL" id="VIEB01000134">
    <property type="protein sequence ID" value="TQE04736.1"/>
    <property type="molecule type" value="Genomic_DNA"/>
</dbReference>
<dbReference type="Proteomes" id="UP000315295">
    <property type="component" value="Unassembled WGS sequence"/>
</dbReference>
<accession>A0A540N111</accession>
<proteinExistence type="predicted"/>
<reference evidence="1 2" key="1">
    <citation type="journal article" date="2019" name="G3 (Bethesda)">
        <title>Sequencing of a Wild Apple (Malus baccata) Genome Unravels the Differences Between Cultivated and Wild Apple Species Regarding Disease Resistance and Cold Tolerance.</title>
        <authorList>
            <person name="Chen X."/>
        </authorList>
    </citation>
    <scope>NUCLEOTIDE SEQUENCE [LARGE SCALE GENOMIC DNA]</scope>
    <source>
        <strain evidence="2">cv. Shandingzi</strain>
        <tissue evidence="1">Leaves</tissue>
    </source>
</reference>